<comment type="caution">
    <text evidence="1">The sequence shown here is derived from an EMBL/GenBank/DDBJ whole genome shotgun (WGS) entry which is preliminary data.</text>
</comment>
<name>A0A0N0GC56_PSESX</name>
<dbReference type="AlphaFoldDB" id="A0A0N0GC56"/>
<reference evidence="1 2" key="1">
    <citation type="submission" date="2015-07" db="EMBL/GenBank/DDBJ databases">
        <authorList>
            <person name="Noorani M."/>
        </authorList>
    </citation>
    <scope>NUCLEOTIDE SEQUENCE [LARGE SCALE GENOMIC DNA]</scope>
    <source>
        <strain evidence="1 2">0788_9</strain>
    </source>
</reference>
<proteinExistence type="predicted"/>
<accession>A0A0N0GC56</accession>
<organism evidence="1 2">
    <name type="scientific">Pseudomonas syringae pv. cilantro</name>
    <dbReference type="NCBI Taxonomy" id="81035"/>
    <lineage>
        <taxon>Bacteria</taxon>
        <taxon>Pseudomonadati</taxon>
        <taxon>Pseudomonadota</taxon>
        <taxon>Gammaproteobacteria</taxon>
        <taxon>Pseudomonadales</taxon>
        <taxon>Pseudomonadaceae</taxon>
        <taxon>Pseudomonas</taxon>
        <taxon>Pseudomonas syringae</taxon>
    </lineage>
</organism>
<evidence type="ECO:0000313" key="2">
    <source>
        <dbReference type="Proteomes" id="UP000037891"/>
    </source>
</evidence>
<evidence type="ECO:0000313" key="1">
    <source>
        <dbReference type="EMBL" id="KPC23652.1"/>
    </source>
</evidence>
<protein>
    <submittedName>
        <fullName evidence="1">Uncharacterized protein</fullName>
    </submittedName>
</protein>
<sequence length="39" mass="4133">MTVTRQISIVARPTSLLSNAANAVIQALKKPSGMLASRH</sequence>
<dbReference type="EMBL" id="LGLN01000099">
    <property type="protein sequence ID" value="KPC23652.1"/>
    <property type="molecule type" value="Genomic_DNA"/>
</dbReference>
<gene>
    <name evidence="1" type="ORF">ABJ99_5219</name>
</gene>
<dbReference type="PATRIC" id="fig|81035.3.peg.5631"/>
<reference evidence="1 2" key="2">
    <citation type="submission" date="2015-10" db="EMBL/GenBank/DDBJ databases">
        <title>Comparative genomics and high-throughput reverse genetic screens identify a new phytobacterial MAMP and an Arabidopsis receptor required for immune elicitation.</title>
        <authorList>
            <person name="Mott G.A."/>
            <person name="Thakur S."/>
            <person name="Wang P.W."/>
            <person name="Desveaux D."/>
            <person name="Guttman D.S."/>
        </authorList>
    </citation>
    <scope>NUCLEOTIDE SEQUENCE [LARGE SCALE GENOMIC DNA]</scope>
    <source>
        <strain evidence="1 2">0788_9</strain>
    </source>
</reference>
<dbReference type="Proteomes" id="UP000037891">
    <property type="component" value="Unassembled WGS sequence"/>
</dbReference>